<evidence type="ECO:0000256" key="1">
    <source>
        <dbReference type="ARBA" id="ARBA00004324"/>
    </source>
</evidence>
<dbReference type="GO" id="GO:0016504">
    <property type="term" value="F:peptidase activator activity"/>
    <property type="evidence" value="ECO:0007669"/>
    <property type="project" value="InterPro"/>
</dbReference>
<dbReference type="GO" id="GO:0070628">
    <property type="term" value="F:proteasome binding"/>
    <property type="evidence" value="ECO:0007669"/>
    <property type="project" value="InterPro"/>
</dbReference>
<comment type="subcellular location">
    <subcellularLocation>
        <location evidence="2">Cytoplasm</location>
    </subcellularLocation>
    <subcellularLocation>
        <location evidence="1">Nucleus speckle</location>
    </subcellularLocation>
</comment>
<evidence type="ECO:0000313" key="13">
    <source>
        <dbReference type="Proteomes" id="UP001458880"/>
    </source>
</evidence>
<evidence type="ECO:0000259" key="9">
    <source>
        <dbReference type="Pfam" id="PF11919"/>
    </source>
</evidence>
<dbReference type="InterPro" id="IPR032430">
    <property type="entry name" value="Blm10_mid"/>
</dbReference>
<feature type="domain" description="Proteasome activator complex subunit 4-like HEAT repeat-like" evidence="11">
    <location>
        <begin position="532"/>
        <end position="815"/>
    </location>
</feature>
<evidence type="ECO:0000256" key="3">
    <source>
        <dbReference type="ARBA" id="ARBA00005739"/>
    </source>
</evidence>
<comment type="similarity">
    <text evidence="3">Belongs to the BLM10 family.</text>
</comment>
<evidence type="ECO:0000256" key="8">
    <source>
        <dbReference type="ARBA" id="ARBA00023242"/>
    </source>
</evidence>
<gene>
    <name evidence="12" type="ORF">QE152_g3922</name>
</gene>
<dbReference type="PANTHER" id="PTHR32170">
    <property type="entry name" value="PROTEASOME ACTIVATOR COMPLEX SUBUNIT 4"/>
    <property type="match status" value="1"/>
</dbReference>
<keyword evidence="5" id="KW-0677">Repeat</keyword>
<dbReference type="SUPFAM" id="SSF48371">
    <property type="entry name" value="ARM repeat"/>
    <property type="match status" value="1"/>
</dbReference>
<keyword evidence="7" id="KW-0234">DNA repair</keyword>
<dbReference type="InterPro" id="IPR035309">
    <property type="entry name" value="PSME4"/>
</dbReference>
<dbReference type="Pfam" id="PF23096">
    <property type="entry name" value="HEAT_PSME4"/>
    <property type="match status" value="1"/>
</dbReference>
<dbReference type="Gene3D" id="1.25.10.10">
    <property type="entry name" value="Leucine-rich Repeat Variant"/>
    <property type="match status" value="1"/>
</dbReference>
<reference evidence="12 13" key="1">
    <citation type="journal article" date="2024" name="BMC Genomics">
        <title>De novo assembly and annotation of Popillia japonica's genome with initial clues to its potential as an invasive pest.</title>
        <authorList>
            <person name="Cucini C."/>
            <person name="Boschi S."/>
            <person name="Funari R."/>
            <person name="Cardaioli E."/>
            <person name="Iannotti N."/>
            <person name="Marturano G."/>
            <person name="Paoli F."/>
            <person name="Bruttini M."/>
            <person name="Carapelli A."/>
            <person name="Frati F."/>
            <person name="Nardi F."/>
        </authorList>
    </citation>
    <scope>NUCLEOTIDE SEQUENCE [LARGE SCALE GENOMIC DNA]</scope>
    <source>
        <strain evidence="12">DMR45628</strain>
    </source>
</reference>
<name>A0AAW1N1M3_POPJA</name>
<dbReference type="PANTHER" id="PTHR32170:SF3">
    <property type="entry name" value="PROTEASOME ACTIVATOR COMPLEX SUBUNIT 4"/>
    <property type="match status" value="1"/>
</dbReference>
<keyword evidence="8" id="KW-0539">Nucleus</keyword>
<proteinExistence type="inferred from homology"/>
<evidence type="ECO:0000256" key="7">
    <source>
        <dbReference type="ARBA" id="ARBA00023204"/>
    </source>
</evidence>
<organism evidence="12 13">
    <name type="scientific">Popillia japonica</name>
    <name type="common">Japanese beetle</name>
    <dbReference type="NCBI Taxonomy" id="7064"/>
    <lineage>
        <taxon>Eukaryota</taxon>
        <taxon>Metazoa</taxon>
        <taxon>Ecdysozoa</taxon>
        <taxon>Arthropoda</taxon>
        <taxon>Hexapoda</taxon>
        <taxon>Insecta</taxon>
        <taxon>Pterygota</taxon>
        <taxon>Neoptera</taxon>
        <taxon>Endopterygota</taxon>
        <taxon>Coleoptera</taxon>
        <taxon>Polyphaga</taxon>
        <taxon>Scarabaeiformia</taxon>
        <taxon>Scarabaeidae</taxon>
        <taxon>Rutelinae</taxon>
        <taxon>Popillia</taxon>
    </lineage>
</organism>
<evidence type="ECO:0000313" key="12">
    <source>
        <dbReference type="EMBL" id="KAK9752668.1"/>
    </source>
</evidence>
<keyword evidence="4" id="KW-0963">Cytoplasm</keyword>
<evidence type="ECO:0000256" key="4">
    <source>
        <dbReference type="ARBA" id="ARBA00022490"/>
    </source>
</evidence>
<sequence length="1194" mass="138003">MKVFVPHLCDTIEQLLDEHEDVMNEERLNGELLYNLLLLSEIVDGKSELVHYIDRLTKILDKTLHMKSTEANRMSATLLQVIGFSLSFTQPTEYRSMSESLDLDVKDFLPIRNWGCPGDLNNLNIHWYTPGEKEIACIQSVMDKYLVPELEKLQTYSTGKLALTRDELHRSLKIIISLLGAQSVLPLWKEPPLQLVDSAIEPWAFELIVSGPYTVTMPDGRNVRKVIADVICDVQKFIQTHDEGDTISITCIIQIYDVLLFNKNRGRDFEMRWKSHHLTKKSLEDRLQQKKKHIRNVLIDRVMLHQEFRNDSRSCSFTATHRQLLLALFELAVSRYSAVRICAQSKLFNVVSTYSYSYILLTPYLKEILMMDSAENHEKFKGCLYILLGPKGTPIVARHNWAFIREIWPTLILSKPSEKQSIVNLMTSLNDVINRYFPTIHITLKLSEKCIERALELANTSNVINLDNFQEQINNSAEKMKKNSGDNLTTYNDILDMLLSAAANRNLHWRHQTMSLSLIQYLVHPDVIYNADIVKYFLSALVNDSIAIRKIALKVMLFVMLQNKPKFKKIATYPYNSYAKDKKIVPGIRSDNKWLLYDSQTVPKDAKEWDTPRYVHDQFTGFYSWPRKLEMYAPSSEQPTFNKRKDNLTSQETVIYEFFKNQENVNLLVKYWSMEEKKGRDQFNVHRFLLVKNLFKIFEDELLDFFIPHLKQLVSDTQEHNQRCASELISGIIQGSKHWSFQKVEKLWTILLPILRTAFNNITDETIIDWGVCIAMSVEYRDPNRHHWLLEFLMDDPLSEPTSFIGCARIYMLQSALNQQPWRNAELINRLLEYFGNHLAHQFQNVREKISACLVILFCKDIVFPEGNFTNCPRVSNFFAQIMPKLNTLYAHSLKSLEARYDTNNIEEATNQLESVSLNESDKEECIRLFKTVSKYVTGSVARMNYSAVSEHYNLLPLACILQNNDNDDELKTICSNFLAILGSTIILDKYVPAALEAAQKVSTCPSWSARSVIVEFISVLVFHNLAVFITQEEWVLQVQNMVLQLLEDIQPEVRLQTGKVLSGLLHCKFLPKPMELLEIFKQKAKTKLKRSTTNKKIQKNGINLSVSVRHAGVLGMCAFISSHPYDVPDYLPNIFAELGVHLNDPQPIPATIRKTLGDFKRTHHDNWEVHKLKFTEEELSVLSDLTVPPSYYA</sequence>
<dbReference type="Pfam" id="PF16507">
    <property type="entry name" value="HEAT_PSME4_mid"/>
    <property type="match status" value="1"/>
</dbReference>
<dbReference type="Proteomes" id="UP001458880">
    <property type="component" value="Unassembled WGS sequence"/>
</dbReference>
<dbReference type="GO" id="GO:0000502">
    <property type="term" value="C:proteasome complex"/>
    <property type="evidence" value="ECO:0007669"/>
    <property type="project" value="UniProtKB-KW"/>
</dbReference>
<keyword evidence="12" id="KW-0647">Proteasome</keyword>
<accession>A0AAW1N1M3</accession>
<dbReference type="InterPro" id="IPR011989">
    <property type="entry name" value="ARM-like"/>
</dbReference>
<keyword evidence="13" id="KW-1185">Reference proteome</keyword>
<dbReference type="GO" id="GO:0006281">
    <property type="term" value="P:DNA repair"/>
    <property type="evidence" value="ECO:0007669"/>
    <property type="project" value="UniProtKB-KW"/>
</dbReference>
<feature type="domain" description="Proteasome activator complex subunit 4 C-terminal" evidence="9">
    <location>
        <begin position="1110"/>
        <end position="1194"/>
    </location>
</feature>
<evidence type="ECO:0000256" key="2">
    <source>
        <dbReference type="ARBA" id="ARBA00004496"/>
    </source>
</evidence>
<dbReference type="InterPro" id="IPR016024">
    <property type="entry name" value="ARM-type_fold"/>
</dbReference>
<evidence type="ECO:0000259" key="10">
    <source>
        <dbReference type="Pfam" id="PF16507"/>
    </source>
</evidence>
<dbReference type="Pfam" id="PF11919">
    <property type="entry name" value="PSME4_C"/>
    <property type="match status" value="1"/>
</dbReference>
<feature type="domain" description="Proteasome activator Blm10 middle HEAT repeats region" evidence="10">
    <location>
        <begin position="31"/>
        <end position="185"/>
    </location>
</feature>
<dbReference type="AlphaFoldDB" id="A0AAW1N1M3"/>
<evidence type="ECO:0000256" key="5">
    <source>
        <dbReference type="ARBA" id="ARBA00022737"/>
    </source>
</evidence>
<protein>
    <submittedName>
        <fullName evidence="12">Proteasome-substrate-size regulator, mid region</fullName>
    </submittedName>
</protein>
<dbReference type="EMBL" id="JASPKY010000018">
    <property type="protein sequence ID" value="KAK9752668.1"/>
    <property type="molecule type" value="Genomic_DNA"/>
</dbReference>
<evidence type="ECO:0000256" key="6">
    <source>
        <dbReference type="ARBA" id="ARBA00022763"/>
    </source>
</evidence>
<dbReference type="InterPro" id="IPR021843">
    <property type="entry name" value="PSME4_C"/>
</dbReference>
<comment type="caution">
    <text evidence="12">The sequence shown here is derived from an EMBL/GenBank/DDBJ whole genome shotgun (WGS) entry which is preliminary data.</text>
</comment>
<evidence type="ECO:0000259" key="11">
    <source>
        <dbReference type="Pfam" id="PF23096"/>
    </source>
</evidence>
<dbReference type="GO" id="GO:0005829">
    <property type="term" value="C:cytosol"/>
    <property type="evidence" value="ECO:0007669"/>
    <property type="project" value="TreeGrafter"/>
</dbReference>
<dbReference type="GO" id="GO:0016607">
    <property type="term" value="C:nuclear speck"/>
    <property type="evidence" value="ECO:0007669"/>
    <property type="project" value="UniProtKB-SubCell"/>
</dbReference>
<dbReference type="GO" id="GO:0010499">
    <property type="term" value="P:proteasomal ubiquitin-independent protein catabolic process"/>
    <property type="evidence" value="ECO:0007669"/>
    <property type="project" value="TreeGrafter"/>
</dbReference>
<keyword evidence="6" id="KW-0227">DNA damage</keyword>
<dbReference type="InterPro" id="IPR055455">
    <property type="entry name" value="HEAT_PSME4"/>
</dbReference>